<dbReference type="Pfam" id="PF09620">
    <property type="entry name" value="Cas_csx3"/>
    <property type="match status" value="1"/>
</dbReference>
<dbReference type="EMBL" id="JAQOSP010000150">
    <property type="protein sequence ID" value="MDJ1172367.1"/>
    <property type="molecule type" value="Genomic_DNA"/>
</dbReference>
<accession>A0ABT7AZM7</accession>
<protein>
    <submittedName>
        <fullName evidence="1">CRISPR-associated protein Csx3</fullName>
    </submittedName>
</protein>
<dbReference type="InterPro" id="IPR013409">
    <property type="entry name" value="CRISPR-assoc_prot_Crn3/Csx3"/>
</dbReference>
<dbReference type="Proteomes" id="UP001235303">
    <property type="component" value="Unassembled WGS sequence"/>
</dbReference>
<dbReference type="RefSeq" id="WP_283756117.1">
    <property type="nucleotide sequence ID" value="NZ_JAQOSP010000150.1"/>
</dbReference>
<comment type="caution">
    <text evidence="1">The sequence shown here is derived from an EMBL/GenBank/DDBJ whole genome shotgun (WGS) entry which is preliminary data.</text>
</comment>
<evidence type="ECO:0000313" key="2">
    <source>
        <dbReference type="Proteomes" id="UP001235303"/>
    </source>
</evidence>
<name>A0ABT7AZM7_9CYAN</name>
<organism evidence="1 2">
    <name type="scientific">Roseofilum acuticapitatum BLCC-M154</name>
    <dbReference type="NCBI Taxonomy" id="3022444"/>
    <lineage>
        <taxon>Bacteria</taxon>
        <taxon>Bacillati</taxon>
        <taxon>Cyanobacteriota</taxon>
        <taxon>Cyanophyceae</taxon>
        <taxon>Desertifilales</taxon>
        <taxon>Desertifilaceae</taxon>
        <taxon>Roseofilum</taxon>
        <taxon>Roseofilum acuticapitatum</taxon>
    </lineage>
</organism>
<keyword evidence="2" id="KW-1185">Reference proteome</keyword>
<reference evidence="1 2" key="1">
    <citation type="submission" date="2023-01" db="EMBL/GenBank/DDBJ databases">
        <title>Novel diversity within Roseofilum (Cyanobacteria; Desertifilaceae) from marine benthic mats with descriptions of four novel species.</title>
        <authorList>
            <person name="Wang Y."/>
            <person name="Berthold D.E."/>
            <person name="Hu J."/>
            <person name="Lefler F.W."/>
            <person name="Laughinghouse H.D. IV."/>
        </authorList>
    </citation>
    <scope>NUCLEOTIDE SEQUENCE [LARGE SCALE GENOMIC DNA]</scope>
    <source>
        <strain evidence="1 2">BLCC-M154</strain>
    </source>
</reference>
<gene>
    <name evidence="1" type="ORF">PMG71_23335</name>
</gene>
<evidence type="ECO:0000313" key="1">
    <source>
        <dbReference type="EMBL" id="MDJ1172367.1"/>
    </source>
</evidence>
<proteinExistence type="predicted"/>
<sequence length="308" mass="34778">MEVELQRIFLKAKAPVNDLIQTLAINLLKPSELISTEALLNLEFPPDLDPDQPLLLFGRAPVWLYTYLGEKFSSFPWVAFFNIQAQAAIVVISHSSDITIGDTIPLEFSNNLSPALLIVGPPNSGKSVLSNTLRVHLSQTLPYLSSYLHRANWDGEGNHTYETPDRELSKRLKQKNKVPICKHPDSEKLLIQYFEDQAKNTRKIRNVVDLALVDVGGKPDPVKLPIVEECTHYIIISSQPDQIPIWHKLCQALTPVAVIHSVLEEKVEVLHTQPYLELIAGKWERDQRPTAPDVLLEVIIKKIINSRD</sequence>